<evidence type="ECO:0000313" key="2">
    <source>
        <dbReference type="Proteomes" id="UP000789359"/>
    </source>
</evidence>
<reference evidence="1 2" key="1">
    <citation type="submission" date="2020-11" db="EMBL/GenBank/DDBJ databases">
        <authorList>
            <person name="Peeters C."/>
        </authorList>
    </citation>
    <scope>NUCLEOTIDE SEQUENCE [LARGE SCALE GENOMIC DNA]</scope>
    <source>
        <strain evidence="1 2">LMG 8286</strain>
    </source>
</reference>
<proteinExistence type="predicted"/>
<dbReference type="RefSeq" id="WP_230057364.1">
    <property type="nucleotide sequence ID" value="NZ_CAJHOE010000005.1"/>
</dbReference>
<dbReference type="Proteomes" id="UP000789359">
    <property type="component" value="Unassembled WGS sequence"/>
</dbReference>
<name>A0ABM8Q823_9BACT</name>
<sequence>MREDMVGKKTYFGLKVINHQGVIGVLKSDIKKLPFYEFWCEKSIGSTHGGIEDENGNLIESIIYLHDWEKFCRIFINSGR</sequence>
<accession>A0ABM8Q823</accession>
<keyword evidence="2" id="KW-1185">Reference proteome</keyword>
<dbReference type="EMBL" id="CAJHOE010000005">
    <property type="protein sequence ID" value="CAD7289038.1"/>
    <property type="molecule type" value="Genomic_DNA"/>
</dbReference>
<evidence type="ECO:0000313" key="1">
    <source>
        <dbReference type="EMBL" id="CAD7289038.1"/>
    </source>
</evidence>
<gene>
    <name evidence="1" type="ORF">LMG8286_01623</name>
</gene>
<organism evidence="1 2">
    <name type="scientific">Campylobacter suis</name>
    <dbReference type="NCBI Taxonomy" id="2790657"/>
    <lineage>
        <taxon>Bacteria</taxon>
        <taxon>Pseudomonadati</taxon>
        <taxon>Campylobacterota</taxon>
        <taxon>Epsilonproteobacteria</taxon>
        <taxon>Campylobacterales</taxon>
        <taxon>Campylobacteraceae</taxon>
        <taxon>Campylobacter</taxon>
    </lineage>
</organism>
<comment type="caution">
    <text evidence="1">The sequence shown here is derived from an EMBL/GenBank/DDBJ whole genome shotgun (WGS) entry which is preliminary data.</text>
</comment>
<protein>
    <submittedName>
        <fullName evidence="1">Uncharacterized protein</fullName>
    </submittedName>
</protein>